<feature type="transmembrane region" description="Helical" evidence="1">
    <location>
        <begin position="186"/>
        <end position="206"/>
    </location>
</feature>
<feature type="transmembrane region" description="Helical" evidence="1">
    <location>
        <begin position="39"/>
        <end position="60"/>
    </location>
</feature>
<gene>
    <name evidence="2" type="ORF">GALL_270330</name>
</gene>
<name>A0A1J5RNJ3_9ZZZZ</name>
<evidence type="ECO:0000256" key="1">
    <source>
        <dbReference type="SAM" id="Phobius"/>
    </source>
</evidence>
<proteinExistence type="predicted"/>
<protein>
    <recommendedName>
        <fullName evidence="3">HPP family protein</fullName>
    </recommendedName>
</protein>
<feature type="transmembrane region" description="Helical" evidence="1">
    <location>
        <begin position="81"/>
        <end position="99"/>
    </location>
</feature>
<keyword evidence="1" id="KW-1133">Transmembrane helix</keyword>
<keyword evidence="1" id="KW-0472">Membrane</keyword>
<sequence>MTVWMVLRRPFVKPDPMMPDTDRPPPRPPARRLAAEAVAIAYLGAVAATADVTGISYLLFPELAALAHDVLTRPRGTWARAPALVAATPVLTAILGTFIARHMAYGLPAILLTVAGAILVIRLLRSPVAPAISAGLLPLSLGVTSWLYPPSILAGTGILAGLSLLGRRFAPAPPEPLSAADLRDDIVELPPTGLSWLPAFLIFLIADASLAVATGWRFLLYPPLVVIAFEMFAHPAACPWAPRPLALAAACTLSAGLGTLFVLLLGATPAAVMLSMTGGVLLLRLFRLHVPPALAVGLLPFVLPQVDGRFPLAVGGGTLLLAGLFLLWRRARAESTPRA</sequence>
<feature type="transmembrane region" description="Helical" evidence="1">
    <location>
        <begin position="243"/>
        <end position="265"/>
    </location>
</feature>
<organism evidence="2">
    <name type="scientific">mine drainage metagenome</name>
    <dbReference type="NCBI Taxonomy" id="410659"/>
    <lineage>
        <taxon>unclassified sequences</taxon>
        <taxon>metagenomes</taxon>
        <taxon>ecological metagenomes</taxon>
    </lineage>
</organism>
<evidence type="ECO:0008006" key="3">
    <source>
        <dbReference type="Google" id="ProtNLM"/>
    </source>
</evidence>
<feature type="transmembrane region" description="Helical" evidence="1">
    <location>
        <begin position="310"/>
        <end position="328"/>
    </location>
</feature>
<keyword evidence="1" id="KW-0812">Transmembrane</keyword>
<dbReference type="EMBL" id="MLJW01000271">
    <property type="protein sequence ID" value="OIQ91067.1"/>
    <property type="molecule type" value="Genomic_DNA"/>
</dbReference>
<feature type="transmembrane region" description="Helical" evidence="1">
    <location>
        <begin position="105"/>
        <end position="124"/>
    </location>
</feature>
<reference evidence="2" key="1">
    <citation type="submission" date="2016-10" db="EMBL/GenBank/DDBJ databases">
        <title>Sequence of Gallionella enrichment culture.</title>
        <authorList>
            <person name="Poehlein A."/>
            <person name="Muehling M."/>
            <person name="Daniel R."/>
        </authorList>
    </citation>
    <scope>NUCLEOTIDE SEQUENCE</scope>
</reference>
<evidence type="ECO:0000313" key="2">
    <source>
        <dbReference type="EMBL" id="OIQ91067.1"/>
    </source>
</evidence>
<dbReference type="AlphaFoldDB" id="A0A1J5RNJ3"/>
<feature type="transmembrane region" description="Helical" evidence="1">
    <location>
        <begin position="145"/>
        <end position="166"/>
    </location>
</feature>
<comment type="caution">
    <text evidence="2">The sequence shown here is derived from an EMBL/GenBank/DDBJ whole genome shotgun (WGS) entry which is preliminary data.</text>
</comment>
<accession>A0A1J5RNJ3</accession>